<comment type="caution">
    <text evidence="8">The sequence shown here is derived from an EMBL/GenBank/DDBJ whole genome shotgun (WGS) entry which is preliminary data.</text>
</comment>
<keyword evidence="5 6" id="KW-0472">Membrane</keyword>
<feature type="transmembrane region" description="Helical" evidence="6">
    <location>
        <begin position="299"/>
        <end position="318"/>
    </location>
</feature>
<evidence type="ECO:0000256" key="3">
    <source>
        <dbReference type="ARBA" id="ARBA00022692"/>
    </source>
</evidence>
<reference evidence="8 9" key="1">
    <citation type="journal article" date="2024" name="Nat. Commun.">
        <title>Phylogenomics reveals the evolutionary origins of lichenization in chlorophyte algae.</title>
        <authorList>
            <person name="Puginier C."/>
            <person name="Libourel C."/>
            <person name="Otte J."/>
            <person name="Skaloud P."/>
            <person name="Haon M."/>
            <person name="Grisel S."/>
            <person name="Petersen M."/>
            <person name="Berrin J.G."/>
            <person name="Delaux P.M."/>
            <person name="Dal Grande F."/>
            <person name="Keller J."/>
        </authorList>
    </citation>
    <scope>NUCLEOTIDE SEQUENCE [LARGE SCALE GENOMIC DNA]</scope>
    <source>
        <strain evidence="8 9">SAG 216-7</strain>
    </source>
</reference>
<comment type="subcellular location">
    <subcellularLocation>
        <location evidence="1">Membrane</location>
        <topology evidence="1">Multi-pass membrane protein</topology>
    </subcellularLocation>
</comment>
<feature type="transmembrane region" description="Helical" evidence="6">
    <location>
        <begin position="39"/>
        <end position="60"/>
    </location>
</feature>
<evidence type="ECO:0000256" key="1">
    <source>
        <dbReference type="ARBA" id="ARBA00004141"/>
    </source>
</evidence>
<feature type="transmembrane region" description="Helical" evidence="6">
    <location>
        <begin position="387"/>
        <end position="409"/>
    </location>
</feature>
<evidence type="ECO:0000256" key="4">
    <source>
        <dbReference type="ARBA" id="ARBA00022989"/>
    </source>
</evidence>
<gene>
    <name evidence="8" type="ORF">WJX75_002492</name>
</gene>
<sequence>MKTSDRATDSEDDILADTKTPIKAQDVLRKLDTFLLWKFFLLTVLCYLDRTNLAFAALQLNASLNLTGTEYGIGSGIFFLGYTLFQIPSNLVLMRIGARKWLAFLVIIWGIVAALFATLKSVPQFYVLRFFLGAAESGTLPGMWYHLSLFYSENELTASWSWVLVGIALSQVIGGPIAAGFLAMDGLGNLKGWQWLFLIEGALTVVMGIYVAFTLADLPINAKFLKEEERVWLHQRNADLKVKAVTSGAATHGWDSLRNYRTWHLAAISMVANIPKYGIIFWCPLIIDSILGGKAKKAFVALLSALPFVISAIAILANAHHSKLTGERRWHVAIPLLVAAVALGILAALIKDHPKPAFGALLVAAVVWAPDAVMASWPATFLKDAGAATGVALINSVGSIGGFMGPYIIGAIKDKGGGYSWSMVVLACAALLVSFLSAIFPEVNRQRRRPGNASRRL</sequence>
<evidence type="ECO:0000313" key="9">
    <source>
        <dbReference type="Proteomes" id="UP001491310"/>
    </source>
</evidence>
<dbReference type="PANTHER" id="PTHR43791">
    <property type="entry name" value="PERMEASE-RELATED"/>
    <property type="match status" value="1"/>
</dbReference>
<dbReference type="PROSITE" id="PS50850">
    <property type="entry name" value="MFS"/>
    <property type="match status" value="1"/>
</dbReference>
<keyword evidence="9" id="KW-1185">Reference proteome</keyword>
<evidence type="ECO:0000256" key="6">
    <source>
        <dbReference type="SAM" id="Phobius"/>
    </source>
</evidence>
<keyword evidence="3 6" id="KW-0812">Transmembrane</keyword>
<name>A0ABR2YDN9_9CHLO</name>
<evidence type="ECO:0000313" key="8">
    <source>
        <dbReference type="EMBL" id="KAK9903306.1"/>
    </source>
</evidence>
<feature type="transmembrane region" description="Helical" evidence="6">
    <location>
        <begin position="125"/>
        <end position="147"/>
    </location>
</feature>
<protein>
    <recommendedName>
        <fullName evidence="7">Major facilitator superfamily (MFS) profile domain-containing protein</fullName>
    </recommendedName>
</protein>
<dbReference type="InterPro" id="IPR036259">
    <property type="entry name" value="MFS_trans_sf"/>
</dbReference>
<evidence type="ECO:0000256" key="2">
    <source>
        <dbReference type="ARBA" id="ARBA00022448"/>
    </source>
</evidence>
<feature type="transmembrane region" description="Helical" evidence="6">
    <location>
        <begin position="72"/>
        <end position="94"/>
    </location>
</feature>
<organism evidence="8 9">
    <name type="scientific">Coccomyxa subellipsoidea</name>
    <dbReference type="NCBI Taxonomy" id="248742"/>
    <lineage>
        <taxon>Eukaryota</taxon>
        <taxon>Viridiplantae</taxon>
        <taxon>Chlorophyta</taxon>
        <taxon>core chlorophytes</taxon>
        <taxon>Trebouxiophyceae</taxon>
        <taxon>Trebouxiophyceae incertae sedis</taxon>
        <taxon>Coccomyxaceae</taxon>
        <taxon>Coccomyxa</taxon>
    </lineage>
</organism>
<dbReference type="Proteomes" id="UP001491310">
    <property type="component" value="Unassembled WGS sequence"/>
</dbReference>
<feature type="transmembrane region" description="Helical" evidence="6">
    <location>
        <begin position="265"/>
        <end position="287"/>
    </location>
</feature>
<dbReference type="InterPro" id="IPR011701">
    <property type="entry name" value="MFS"/>
</dbReference>
<keyword evidence="4 6" id="KW-1133">Transmembrane helix</keyword>
<dbReference type="InterPro" id="IPR020846">
    <property type="entry name" value="MFS_dom"/>
</dbReference>
<evidence type="ECO:0000256" key="5">
    <source>
        <dbReference type="ARBA" id="ARBA00023136"/>
    </source>
</evidence>
<dbReference type="Gene3D" id="1.20.1250.20">
    <property type="entry name" value="MFS general substrate transporter like domains"/>
    <property type="match status" value="2"/>
</dbReference>
<evidence type="ECO:0000259" key="7">
    <source>
        <dbReference type="PROSITE" id="PS50850"/>
    </source>
</evidence>
<dbReference type="PANTHER" id="PTHR43791:SF36">
    <property type="entry name" value="TRANSPORTER, PUTATIVE (AFU_ORTHOLOGUE AFUA_6G08340)-RELATED"/>
    <property type="match status" value="1"/>
</dbReference>
<feature type="transmembrane region" description="Helical" evidence="6">
    <location>
        <begin position="101"/>
        <end position="119"/>
    </location>
</feature>
<proteinExistence type="predicted"/>
<accession>A0ABR2YDN9</accession>
<feature type="transmembrane region" description="Helical" evidence="6">
    <location>
        <begin position="159"/>
        <end position="183"/>
    </location>
</feature>
<feature type="transmembrane region" description="Helical" evidence="6">
    <location>
        <begin position="356"/>
        <end position="375"/>
    </location>
</feature>
<dbReference type="EMBL" id="JALJOT010000014">
    <property type="protein sequence ID" value="KAK9903306.1"/>
    <property type="molecule type" value="Genomic_DNA"/>
</dbReference>
<dbReference type="Pfam" id="PF07690">
    <property type="entry name" value="MFS_1"/>
    <property type="match status" value="1"/>
</dbReference>
<feature type="transmembrane region" description="Helical" evidence="6">
    <location>
        <begin position="421"/>
        <end position="440"/>
    </location>
</feature>
<feature type="transmembrane region" description="Helical" evidence="6">
    <location>
        <begin position="330"/>
        <end position="350"/>
    </location>
</feature>
<keyword evidence="2" id="KW-0813">Transport</keyword>
<feature type="transmembrane region" description="Helical" evidence="6">
    <location>
        <begin position="195"/>
        <end position="216"/>
    </location>
</feature>
<feature type="domain" description="Major facilitator superfamily (MFS) profile" evidence="7">
    <location>
        <begin position="35"/>
        <end position="445"/>
    </location>
</feature>
<dbReference type="SUPFAM" id="SSF103473">
    <property type="entry name" value="MFS general substrate transporter"/>
    <property type="match status" value="1"/>
</dbReference>